<feature type="signal peptide" evidence="2">
    <location>
        <begin position="1"/>
        <end position="17"/>
    </location>
</feature>
<dbReference type="InterPro" id="IPR052953">
    <property type="entry name" value="Ser-rich/MCO-related"/>
</dbReference>
<feature type="compositionally biased region" description="Low complexity" evidence="1">
    <location>
        <begin position="153"/>
        <end position="206"/>
    </location>
</feature>
<keyword evidence="2" id="KW-0732">Signal</keyword>
<dbReference type="CDD" id="cd00920">
    <property type="entry name" value="Cupredoxin"/>
    <property type="match status" value="1"/>
</dbReference>
<dbReference type="eggNOG" id="ENOG502S40X">
    <property type="taxonomic scope" value="Eukaryota"/>
</dbReference>
<dbReference type="Proteomes" id="UP000012174">
    <property type="component" value="Unassembled WGS sequence"/>
</dbReference>
<dbReference type="HOGENOM" id="CLU_053381_1_1_1"/>
<name>M7S754_EUTLA</name>
<organism evidence="3 4">
    <name type="scientific">Eutypa lata (strain UCR-EL1)</name>
    <name type="common">Grapevine dieback disease fungus</name>
    <name type="synonym">Eutypa armeniacae</name>
    <dbReference type="NCBI Taxonomy" id="1287681"/>
    <lineage>
        <taxon>Eukaryota</taxon>
        <taxon>Fungi</taxon>
        <taxon>Dikarya</taxon>
        <taxon>Ascomycota</taxon>
        <taxon>Pezizomycotina</taxon>
        <taxon>Sordariomycetes</taxon>
        <taxon>Xylariomycetidae</taxon>
        <taxon>Xylariales</taxon>
        <taxon>Diatrypaceae</taxon>
        <taxon>Eutypa</taxon>
    </lineage>
</organism>
<dbReference type="PANTHER" id="PTHR34883:SF15">
    <property type="entry name" value="EXTRACELLULAR SERINE-RICH PROTEIN"/>
    <property type="match status" value="1"/>
</dbReference>
<sequence length="233" mass="23207">MHFTTSTLLALAGMASAQTLHVVSVSGDGDWALKFSPEKLDAPVGDMIQFQFRAGNHSVVQSSFDAPCAPMAGAGANATGFYSGYQLVSASEAMGMIPTYTIMVQDEKPIWAYCSQATHCQSGMAMVINEDTTANATRSLDNYKLAAAAVPASSAGGDTSAGDSGTVPDTDSGSSTGGDSTSGGSTATPAGDAADSAGSASSTSSPIEQGAASMVGVTSSMGLVGLAAVLFML</sequence>
<dbReference type="STRING" id="1287681.M7S754"/>
<dbReference type="KEGG" id="ela:UCREL1_11159"/>
<evidence type="ECO:0000313" key="4">
    <source>
        <dbReference type="Proteomes" id="UP000012174"/>
    </source>
</evidence>
<dbReference type="Gene3D" id="2.60.40.420">
    <property type="entry name" value="Cupredoxins - blue copper proteins"/>
    <property type="match status" value="1"/>
</dbReference>
<dbReference type="AlphaFoldDB" id="M7S754"/>
<dbReference type="InterPro" id="IPR008972">
    <property type="entry name" value="Cupredoxin"/>
</dbReference>
<dbReference type="OrthoDB" id="2331100at2759"/>
<reference evidence="4" key="1">
    <citation type="journal article" date="2013" name="Genome Announc.">
        <title>Draft genome sequence of the grapevine dieback fungus Eutypa lata UCR-EL1.</title>
        <authorList>
            <person name="Blanco-Ulate B."/>
            <person name="Rolshausen P.E."/>
            <person name="Cantu D."/>
        </authorList>
    </citation>
    <scope>NUCLEOTIDE SEQUENCE [LARGE SCALE GENOMIC DNA]</scope>
    <source>
        <strain evidence="4">UCR-EL1</strain>
    </source>
</reference>
<evidence type="ECO:0000256" key="2">
    <source>
        <dbReference type="SAM" id="SignalP"/>
    </source>
</evidence>
<evidence type="ECO:0000256" key="1">
    <source>
        <dbReference type="SAM" id="MobiDB-lite"/>
    </source>
</evidence>
<feature type="chain" id="PRO_5004084322" evidence="2">
    <location>
        <begin position="18"/>
        <end position="233"/>
    </location>
</feature>
<dbReference type="SUPFAM" id="SSF49503">
    <property type="entry name" value="Cupredoxins"/>
    <property type="match status" value="1"/>
</dbReference>
<gene>
    <name evidence="3" type="ORF">UCREL1_11159</name>
</gene>
<proteinExistence type="predicted"/>
<accession>M7S754</accession>
<protein>
    <submittedName>
        <fullName evidence="3">Putative extracellular serine-rich protein</fullName>
    </submittedName>
</protein>
<feature type="region of interest" description="Disordered" evidence="1">
    <location>
        <begin position="153"/>
        <end position="207"/>
    </location>
</feature>
<dbReference type="PANTHER" id="PTHR34883">
    <property type="entry name" value="SERINE-RICH PROTEIN, PUTATIVE-RELATED-RELATED"/>
    <property type="match status" value="1"/>
</dbReference>
<evidence type="ECO:0000313" key="3">
    <source>
        <dbReference type="EMBL" id="EMR61914.1"/>
    </source>
</evidence>
<keyword evidence="4" id="KW-1185">Reference proteome</keyword>
<dbReference type="OMA" id="CQNGMVM"/>
<dbReference type="EMBL" id="KB707521">
    <property type="protein sequence ID" value="EMR61914.1"/>
    <property type="molecule type" value="Genomic_DNA"/>
</dbReference>